<reference evidence="2 3" key="1">
    <citation type="submission" date="2019-03" db="EMBL/GenBank/DDBJ databases">
        <title>Genomic Encyclopedia of Type Strains, Phase IV (KMG-IV): sequencing the most valuable type-strain genomes for metagenomic binning, comparative biology and taxonomic classification.</title>
        <authorList>
            <person name="Goeker M."/>
        </authorList>
    </citation>
    <scope>NUCLEOTIDE SEQUENCE [LARGE SCALE GENOMIC DNA]</scope>
    <source>
        <strain evidence="2 3">DSM 16326</strain>
    </source>
</reference>
<dbReference type="EMBL" id="SOQX01000003">
    <property type="protein sequence ID" value="TDY01634.1"/>
    <property type="molecule type" value="Genomic_DNA"/>
</dbReference>
<proteinExistence type="predicted"/>
<keyword evidence="1" id="KW-1133">Transmembrane helix</keyword>
<feature type="transmembrane region" description="Helical" evidence="1">
    <location>
        <begin position="41"/>
        <end position="66"/>
    </location>
</feature>
<sequence>MNKDNNQPPSLWDVAKSVMAGFLGVQKSSHYERDFTHGKPWQYITLGIIGVVIFIAVILGIVNLVLSLAGV</sequence>
<dbReference type="Proteomes" id="UP000294914">
    <property type="component" value="Unassembled WGS sequence"/>
</dbReference>
<evidence type="ECO:0000256" key="1">
    <source>
        <dbReference type="SAM" id="Phobius"/>
    </source>
</evidence>
<dbReference type="AlphaFoldDB" id="A0A4R8IN75"/>
<dbReference type="OrthoDB" id="5625885at2"/>
<dbReference type="InterPro" id="IPR021344">
    <property type="entry name" value="DUF2970"/>
</dbReference>
<gene>
    <name evidence="2" type="ORF">EDC23_1523</name>
</gene>
<keyword evidence="1" id="KW-0812">Transmembrane</keyword>
<evidence type="ECO:0000313" key="2">
    <source>
        <dbReference type="EMBL" id="TDY01634.1"/>
    </source>
</evidence>
<accession>A0A4R8IN75</accession>
<keyword evidence="1" id="KW-0472">Membrane</keyword>
<keyword evidence="3" id="KW-1185">Reference proteome</keyword>
<comment type="caution">
    <text evidence="2">The sequence shown here is derived from an EMBL/GenBank/DDBJ whole genome shotgun (WGS) entry which is preliminary data.</text>
</comment>
<dbReference type="RefSeq" id="WP_134082899.1">
    <property type="nucleotide sequence ID" value="NZ_SOQX01000003.1"/>
</dbReference>
<dbReference type="Pfam" id="PF11174">
    <property type="entry name" value="DUF2970"/>
    <property type="match status" value="1"/>
</dbReference>
<evidence type="ECO:0000313" key="3">
    <source>
        <dbReference type="Proteomes" id="UP000294914"/>
    </source>
</evidence>
<protein>
    <submittedName>
        <fullName evidence="2">DUF2970 family protein</fullName>
    </submittedName>
</protein>
<organism evidence="2 3">
    <name type="scientific">Thiohalophilus thiocyanatoxydans</name>
    <dbReference type="NCBI Taxonomy" id="381308"/>
    <lineage>
        <taxon>Bacteria</taxon>
        <taxon>Pseudomonadati</taxon>
        <taxon>Pseudomonadota</taxon>
        <taxon>Gammaproteobacteria</taxon>
        <taxon>Thiohalomonadales</taxon>
        <taxon>Thiohalophilaceae</taxon>
        <taxon>Thiohalophilus</taxon>
    </lineage>
</organism>
<name>A0A4R8IN75_9GAMM</name>